<dbReference type="RefSeq" id="WP_145670570.1">
    <property type="nucleotide sequence ID" value="NZ_VIWO01000004.1"/>
</dbReference>
<dbReference type="OrthoDB" id="671946at2"/>
<evidence type="ECO:0008006" key="3">
    <source>
        <dbReference type="Google" id="ProtNLM"/>
    </source>
</evidence>
<evidence type="ECO:0000313" key="2">
    <source>
        <dbReference type="Proteomes" id="UP000320811"/>
    </source>
</evidence>
<dbReference type="AlphaFoldDB" id="A0A561PR32"/>
<dbReference type="EMBL" id="VIWO01000004">
    <property type="protein sequence ID" value="TWF40578.1"/>
    <property type="molecule type" value="Genomic_DNA"/>
</dbReference>
<dbReference type="Proteomes" id="UP000320811">
    <property type="component" value="Unassembled WGS sequence"/>
</dbReference>
<proteinExistence type="predicted"/>
<protein>
    <recommendedName>
        <fullName evidence="3">Lipoprotein</fullName>
    </recommendedName>
</protein>
<accession>A0A561PR32</accession>
<reference evidence="1 2" key="1">
    <citation type="submission" date="2019-06" db="EMBL/GenBank/DDBJ databases">
        <title>Sorghum-associated microbial communities from plants grown in Nebraska, USA.</title>
        <authorList>
            <person name="Schachtman D."/>
        </authorList>
    </citation>
    <scope>NUCLEOTIDE SEQUENCE [LARGE SCALE GENOMIC DNA]</scope>
    <source>
        <strain evidence="1 2">1209</strain>
    </source>
</reference>
<keyword evidence="2" id="KW-1185">Reference proteome</keyword>
<gene>
    <name evidence="1" type="ORF">FHW36_104260</name>
</gene>
<sequence length="159" mass="18694">MKKHLYLVTVAMTLYACSSEKRYAYTYSRRADGVLETHERVEEGGFNIPWKVKKKKQAVHPSMAFVESVKEYRRTFQHFPQDMWNLENMNDRSRNAFKIMKEMGFNELSIDSFVVAFMHKPVYNQKLGHTTLGGQDVTGKFIFTYNHADSSFSYIRKLN</sequence>
<name>A0A561PR32_9BACT</name>
<comment type="caution">
    <text evidence="1">The sequence shown here is derived from an EMBL/GenBank/DDBJ whole genome shotgun (WGS) entry which is preliminary data.</text>
</comment>
<organism evidence="1 2">
    <name type="scientific">Chitinophaga polysaccharea</name>
    <dbReference type="NCBI Taxonomy" id="1293035"/>
    <lineage>
        <taxon>Bacteria</taxon>
        <taxon>Pseudomonadati</taxon>
        <taxon>Bacteroidota</taxon>
        <taxon>Chitinophagia</taxon>
        <taxon>Chitinophagales</taxon>
        <taxon>Chitinophagaceae</taxon>
        <taxon>Chitinophaga</taxon>
    </lineage>
</organism>
<dbReference type="PROSITE" id="PS51257">
    <property type="entry name" value="PROKAR_LIPOPROTEIN"/>
    <property type="match status" value="1"/>
</dbReference>
<evidence type="ECO:0000313" key="1">
    <source>
        <dbReference type="EMBL" id="TWF40578.1"/>
    </source>
</evidence>